<dbReference type="Proteomes" id="UP001631969">
    <property type="component" value="Unassembled WGS sequence"/>
</dbReference>
<proteinExistence type="predicted"/>
<gene>
    <name evidence="1" type="ORF">ACI1P1_04890</name>
</gene>
<accession>A0ACC7NTZ9</accession>
<keyword evidence="2" id="KW-1185">Reference proteome</keyword>
<sequence length="221" mass="24111">MRKKSTFAVWVILCVSAAGWGYAGLQILKGSQAEQAVLREWDRRHPVFQDAFLAGASPDRQGNLLPQSGVFETAAVPASSSLAAEARQKEAVLGVLHFPKTDRRVPFFAGIGADILNKGAGLDPHGALPGEPGNSVISGHRDTVFRVLNQTEPGDEIQVETGSGMYTYTVETVEVVRETAAYSFPEEEFSVLRLITCYPFYFVGPAPERFIVTARLSPRRN</sequence>
<evidence type="ECO:0000313" key="2">
    <source>
        <dbReference type="Proteomes" id="UP001631969"/>
    </source>
</evidence>
<comment type="caution">
    <text evidence="1">The sequence shown here is derived from an EMBL/GenBank/DDBJ whole genome shotgun (WGS) entry which is preliminary data.</text>
</comment>
<evidence type="ECO:0000313" key="1">
    <source>
        <dbReference type="EMBL" id="MFM9327635.1"/>
    </source>
</evidence>
<organism evidence="1 2">
    <name type="scientific">Paenibacillus mesotrionivorans</name>
    <dbReference type="NCBI Taxonomy" id="3160968"/>
    <lineage>
        <taxon>Bacteria</taxon>
        <taxon>Bacillati</taxon>
        <taxon>Bacillota</taxon>
        <taxon>Bacilli</taxon>
        <taxon>Bacillales</taxon>
        <taxon>Paenibacillaceae</taxon>
        <taxon>Paenibacillus</taxon>
    </lineage>
</organism>
<dbReference type="EMBL" id="JBJURJ010000003">
    <property type="protein sequence ID" value="MFM9327635.1"/>
    <property type="molecule type" value="Genomic_DNA"/>
</dbReference>
<reference evidence="1" key="1">
    <citation type="submission" date="2024-12" db="EMBL/GenBank/DDBJ databases">
        <authorList>
            <person name="Wu N."/>
        </authorList>
    </citation>
    <scope>NUCLEOTIDE SEQUENCE</scope>
    <source>
        <strain evidence="1">P15</strain>
    </source>
</reference>
<name>A0ACC7NTZ9_9BACL</name>
<protein>
    <submittedName>
        <fullName evidence="1">Class D sortase</fullName>
    </submittedName>
</protein>